<organism evidence="1 2">
    <name type="scientific">Steinernema glaseri</name>
    <dbReference type="NCBI Taxonomy" id="37863"/>
    <lineage>
        <taxon>Eukaryota</taxon>
        <taxon>Metazoa</taxon>
        <taxon>Ecdysozoa</taxon>
        <taxon>Nematoda</taxon>
        <taxon>Chromadorea</taxon>
        <taxon>Rhabditida</taxon>
        <taxon>Tylenchina</taxon>
        <taxon>Panagrolaimomorpha</taxon>
        <taxon>Strongyloidoidea</taxon>
        <taxon>Steinernematidae</taxon>
        <taxon>Steinernema</taxon>
    </lineage>
</organism>
<evidence type="ECO:0000313" key="2">
    <source>
        <dbReference type="WBParaSite" id="L893_g33190.t1"/>
    </source>
</evidence>
<keyword evidence="1" id="KW-1185">Reference proteome</keyword>
<proteinExistence type="predicted"/>
<evidence type="ECO:0000313" key="1">
    <source>
        <dbReference type="Proteomes" id="UP000095287"/>
    </source>
</evidence>
<dbReference type="Proteomes" id="UP000095287">
    <property type="component" value="Unplaced"/>
</dbReference>
<accession>A0A1I8A5Y1</accession>
<protein>
    <submittedName>
        <fullName evidence="2">Uncharacterized protein</fullName>
    </submittedName>
</protein>
<name>A0A1I8A5Y1_9BILA</name>
<sequence length="288" mass="33302">MDRVPLIFIADVVALLHGCSQSFDGKGLPELASPSWANEATRTAERKWLYSIDIAYPTPYQPDYQVLLFRQKTTDMVHEYIRIDDFDTFDVGKDVFWWCVWLKEYIPPTNDHITRTSNIESLTREAEEFIVDTMKLQKISELHLEGPRVSKEFENLLHKVVVGAEMLNIHINIDSMEGYDFGVFKSILGRWMKKPVDLNCYGQLYLSVPVSFSRTMLEPYMKELPSQIAVGNFRYCRGHPSKTSVALASFDAGRRSCLLMIYRNLGLPGEIHCFWGKKDLFESPEYTF</sequence>
<reference evidence="2" key="1">
    <citation type="submission" date="2016-11" db="UniProtKB">
        <authorList>
            <consortium name="WormBaseParasite"/>
        </authorList>
    </citation>
    <scope>IDENTIFICATION</scope>
</reference>
<dbReference type="WBParaSite" id="L893_g33190.t1">
    <property type="protein sequence ID" value="L893_g33190.t1"/>
    <property type="gene ID" value="L893_g33190"/>
</dbReference>
<dbReference type="AlphaFoldDB" id="A0A1I8A5Y1"/>